<evidence type="ECO:0000313" key="2">
    <source>
        <dbReference type="EMBL" id="MFJ4079707.1"/>
    </source>
</evidence>
<protein>
    <submittedName>
        <fullName evidence="2">Uncharacterized protein</fullName>
    </submittedName>
</protein>
<keyword evidence="3" id="KW-1185">Reference proteome</keyword>
<keyword evidence="1" id="KW-0812">Transmembrane</keyword>
<dbReference type="EMBL" id="JBIVGG010000005">
    <property type="protein sequence ID" value="MFJ4079707.1"/>
    <property type="molecule type" value="Genomic_DNA"/>
</dbReference>
<gene>
    <name evidence="2" type="ORF">ACIP2Z_12180</name>
</gene>
<dbReference type="RefSeq" id="WP_402072130.1">
    <property type="nucleotide sequence ID" value="NZ_JBIVGG010000005.1"/>
</dbReference>
<keyword evidence="1" id="KW-0472">Membrane</keyword>
<evidence type="ECO:0000256" key="1">
    <source>
        <dbReference type="SAM" id="Phobius"/>
    </source>
</evidence>
<sequence length="80" mass="8920">MARSSQSGSSCFVKFQDQPISTFVCMHFFNGAIFMKLRFEVEVHPSRLLRWVSTHPFATLLAVPLAAGMGYLTGVLELIP</sequence>
<reference evidence="2 3" key="1">
    <citation type="submission" date="2024-10" db="EMBL/GenBank/DDBJ databases">
        <title>The Natural Products Discovery Center: Release of the First 8490 Sequenced Strains for Exploring Actinobacteria Biosynthetic Diversity.</title>
        <authorList>
            <person name="Kalkreuter E."/>
            <person name="Kautsar S.A."/>
            <person name="Yang D."/>
            <person name="Bader C.D."/>
            <person name="Teijaro C.N."/>
            <person name="Fluegel L."/>
            <person name="Davis C.M."/>
            <person name="Simpson J.R."/>
            <person name="Lauterbach L."/>
            <person name="Steele A.D."/>
            <person name="Gui C."/>
            <person name="Meng S."/>
            <person name="Li G."/>
            <person name="Viehrig K."/>
            <person name="Ye F."/>
            <person name="Su P."/>
            <person name="Kiefer A.F."/>
            <person name="Nichols A."/>
            <person name="Cepeda A.J."/>
            <person name="Yan W."/>
            <person name="Fan B."/>
            <person name="Jiang Y."/>
            <person name="Adhikari A."/>
            <person name="Zheng C.-J."/>
            <person name="Schuster L."/>
            <person name="Cowan T.M."/>
            <person name="Smanski M.J."/>
            <person name="Chevrette M.G."/>
            <person name="De Carvalho L.P.S."/>
            <person name="Shen B."/>
        </authorList>
    </citation>
    <scope>NUCLEOTIDE SEQUENCE [LARGE SCALE GENOMIC DNA]</scope>
    <source>
        <strain evidence="2 3">NPDC089932</strain>
    </source>
</reference>
<proteinExistence type="predicted"/>
<comment type="caution">
    <text evidence="2">The sequence shown here is derived from an EMBL/GenBank/DDBJ whole genome shotgun (WGS) entry which is preliminary data.</text>
</comment>
<name>A0ABW8FCE5_9ACTN</name>
<keyword evidence="1" id="KW-1133">Transmembrane helix</keyword>
<accession>A0ABW8FCE5</accession>
<evidence type="ECO:0000313" key="3">
    <source>
        <dbReference type="Proteomes" id="UP001617511"/>
    </source>
</evidence>
<organism evidence="2 3">
    <name type="scientific">Streptomyces iakyrus</name>
    <dbReference type="NCBI Taxonomy" id="68219"/>
    <lineage>
        <taxon>Bacteria</taxon>
        <taxon>Bacillati</taxon>
        <taxon>Actinomycetota</taxon>
        <taxon>Actinomycetes</taxon>
        <taxon>Kitasatosporales</taxon>
        <taxon>Streptomycetaceae</taxon>
        <taxon>Streptomyces</taxon>
    </lineage>
</organism>
<dbReference type="Proteomes" id="UP001617511">
    <property type="component" value="Unassembled WGS sequence"/>
</dbReference>
<feature type="transmembrane region" description="Helical" evidence="1">
    <location>
        <begin position="57"/>
        <end position="79"/>
    </location>
</feature>